<evidence type="ECO:0000259" key="7">
    <source>
        <dbReference type="PROSITE" id="PS01358"/>
    </source>
</evidence>
<reference evidence="8 9" key="1">
    <citation type="journal article" date="2018" name="Sci. Rep.">
        <title>Comparative analysis of the Pocillopora damicornis genome highlights role of immune system in coral evolution.</title>
        <authorList>
            <person name="Cunning R."/>
            <person name="Bay R.A."/>
            <person name="Gillette P."/>
            <person name="Baker A.C."/>
            <person name="Traylor-Knowles N."/>
        </authorList>
    </citation>
    <scope>NUCLEOTIDE SEQUENCE [LARGE SCALE GENOMIC DNA]</scope>
    <source>
        <strain evidence="8">RSMAS</strain>
        <tissue evidence="8">Whole animal</tissue>
    </source>
</reference>
<feature type="compositionally biased region" description="Polar residues" evidence="6">
    <location>
        <begin position="260"/>
        <end position="269"/>
    </location>
</feature>
<dbReference type="Gene3D" id="2.30.30.380">
    <property type="entry name" value="Zn-finger domain of Sec23/24"/>
    <property type="match status" value="1"/>
</dbReference>
<evidence type="ECO:0000313" key="8">
    <source>
        <dbReference type="EMBL" id="RMX56290.1"/>
    </source>
</evidence>
<dbReference type="Pfam" id="PF02845">
    <property type="entry name" value="CUE"/>
    <property type="match status" value="1"/>
</dbReference>
<feature type="domain" description="RanBP2-type" evidence="7">
    <location>
        <begin position="331"/>
        <end position="350"/>
    </location>
</feature>
<dbReference type="InterPro" id="IPR001876">
    <property type="entry name" value="Znf_RanBP2"/>
</dbReference>
<dbReference type="OMA" id="TLNVECH"/>
<evidence type="ECO:0000256" key="1">
    <source>
        <dbReference type="ARBA" id="ARBA00022723"/>
    </source>
</evidence>
<keyword evidence="3" id="KW-0862">Zinc</keyword>
<feature type="coiled-coil region" evidence="5">
    <location>
        <begin position="161"/>
        <end position="228"/>
    </location>
</feature>
<evidence type="ECO:0000313" key="9">
    <source>
        <dbReference type="Proteomes" id="UP000275408"/>
    </source>
</evidence>
<sequence length="362" mass="40770">MVDAKFFMATERNGHNGQIFEALRSRFPEIPEQVISNTLQAEHGNPERCLSILAAESDRLLYGGNVEVIDSPMPVQPSSQSTPIDEPISIAIPQSTNPPHLPNRTEPPALQPMTRPMTVAQPSSAAAYVSSCTGERQIPSTVASYDQTLLCHQQRRLETLNKEMYNEHRKLIRLKDSLQEKEMEMVNNKFRVAANPTPTDVKHLRDENRVLREEIEQMTREIDGLSNGRDVLIGNTSNNPVVTQPPPPYQPPPVRRVESFPSSRPHSGTNGYGPSLTRFCSMFGRIPTHEEESPTSLSPPPPPLDGSLTNEWVFLPNYQNVMHERPEEPTWTCLFCTFANHEALEVCEMCEMPRNRVLEARA</sequence>
<dbReference type="InterPro" id="IPR003892">
    <property type="entry name" value="CUE"/>
</dbReference>
<dbReference type="OrthoDB" id="6367910at2759"/>
<evidence type="ECO:0000256" key="3">
    <source>
        <dbReference type="ARBA" id="ARBA00022833"/>
    </source>
</evidence>
<keyword evidence="1" id="KW-0479">Metal-binding</keyword>
<dbReference type="GO" id="GO:0043130">
    <property type="term" value="F:ubiquitin binding"/>
    <property type="evidence" value="ECO:0007669"/>
    <property type="project" value="InterPro"/>
</dbReference>
<name>A0A3M6URK7_POCDA</name>
<protein>
    <recommendedName>
        <fullName evidence="7">RanBP2-type domain-containing protein</fullName>
    </recommendedName>
</protein>
<dbReference type="Gene3D" id="1.10.8.10">
    <property type="entry name" value="DNA helicase RuvA subunit, C-terminal domain"/>
    <property type="match status" value="1"/>
</dbReference>
<dbReference type="PANTHER" id="PTHR46253">
    <property type="entry name" value="TGF-BETA-ACTIVATED KINASE 1 AND MAP3K7-BINDING PROTEIN TAB"/>
    <property type="match status" value="1"/>
</dbReference>
<dbReference type="AlphaFoldDB" id="A0A3M6URK7"/>
<dbReference type="PANTHER" id="PTHR46253:SF1">
    <property type="entry name" value="TAB2"/>
    <property type="match status" value="1"/>
</dbReference>
<dbReference type="SUPFAM" id="SSF90209">
    <property type="entry name" value="Ran binding protein zinc finger-like"/>
    <property type="match status" value="1"/>
</dbReference>
<dbReference type="EMBL" id="RCHS01000872">
    <property type="protein sequence ID" value="RMX56290.1"/>
    <property type="molecule type" value="Genomic_DNA"/>
</dbReference>
<dbReference type="PROSITE" id="PS01358">
    <property type="entry name" value="ZF_RANBP2_1"/>
    <property type="match status" value="1"/>
</dbReference>
<feature type="compositionally biased region" description="Pro residues" evidence="6">
    <location>
        <begin position="243"/>
        <end position="254"/>
    </location>
</feature>
<evidence type="ECO:0000256" key="5">
    <source>
        <dbReference type="SAM" id="Coils"/>
    </source>
</evidence>
<proteinExistence type="predicted"/>
<dbReference type="InterPro" id="IPR036443">
    <property type="entry name" value="Znf_RanBP2_sf"/>
</dbReference>
<comment type="caution">
    <text evidence="8">The sequence shown here is derived from an EMBL/GenBank/DDBJ whole genome shotgun (WGS) entry which is preliminary data.</text>
</comment>
<evidence type="ECO:0000256" key="4">
    <source>
        <dbReference type="ARBA" id="ARBA00023054"/>
    </source>
</evidence>
<dbReference type="SMART" id="SM00547">
    <property type="entry name" value="ZnF_RBZ"/>
    <property type="match status" value="1"/>
</dbReference>
<keyword evidence="4 5" id="KW-0175">Coiled coil</keyword>
<gene>
    <name evidence="8" type="ORF">pdam_00011469</name>
</gene>
<accession>A0A3M6URK7</accession>
<evidence type="ECO:0000256" key="2">
    <source>
        <dbReference type="ARBA" id="ARBA00022771"/>
    </source>
</evidence>
<evidence type="ECO:0000256" key="6">
    <source>
        <dbReference type="SAM" id="MobiDB-lite"/>
    </source>
</evidence>
<dbReference type="Proteomes" id="UP000275408">
    <property type="component" value="Unassembled WGS sequence"/>
</dbReference>
<dbReference type="GO" id="GO:0008270">
    <property type="term" value="F:zinc ion binding"/>
    <property type="evidence" value="ECO:0007669"/>
    <property type="project" value="UniProtKB-KW"/>
</dbReference>
<keyword evidence="2" id="KW-0863">Zinc-finger</keyword>
<dbReference type="STRING" id="46731.A0A3M6URK7"/>
<keyword evidence="9" id="KW-1185">Reference proteome</keyword>
<organism evidence="8 9">
    <name type="scientific">Pocillopora damicornis</name>
    <name type="common">Cauliflower coral</name>
    <name type="synonym">Millepora damicornis</name>
    <dbReference type="NCBI Taxonomy" id="46731"/>
    <lineage>
        <taxon>Eukaryota</taxon>
        <taxon>Metazoa</taxon>
        <taxon>Cnidaria</taxon>
        <taxon>Anthozoa</taxon>
        <taxon>Hexacorallia</taxon>
        <taxon>Scleractinia</taxon>
        <taxon>Astrocoeniina</taxon>
        <taxon>Pocilloporidae</taxon>
        <taxon>Pocillopora</taxon>
    </lineage>
</organism>
<feature type="region of interest" description="Disordered" evidence="6">
    <location>
        <begin position="236"/>
        <end position="274"/>
    </location>
</feature>